<comment type="catalytic activity">
    <reaction evidence="17">
        <text>all-trans-13,14-dihydroretinol + A = all-trans-retinol + AH2</text>
        <dbReference type="Rhea" id="RHEA:19193"/>
        <dbReference type="ChEBI" id="CHEBI:13193"/>
        <dbReference type="ChEBI" id="CHEBI:17336"/>
        <dbReference type="ChEBI" id="CHEBI:17499"/>
        <dbReference type="ChEBI" id="CHEBI:52075"/>
        <dbReference type="EC" id="1.3.99.23"/>
    </reaction>
</comment>
<feature type="transmembrane region" description="Helical" evidence="18">
    <location>
        <begin position="201"/>
        <end position="223"/>
    </location>
</feature>
<dbReference type="GO" id="GO:0051786">
    <property type="term" value="F:all-trans-retinol 13,14-reductase activity"/>
    <property type="evidence" value="ECO:0007669"/>
    <property type="project" value="UniProtKB-EC"/>
</dbReference>
<keyword evidence="8" id="KW-0256">Endoplasmic reticulum</keyword>
<proteinExistence type="inferred from homology"/>
<keyword evidence="12" id="KW-0520">NAD</keyword>
<evidence type="ECO:0000313" key="21">
    <source>
        <dbReference type="Proteomes" id="UP001152803"/>
    </source>
</evidence>
<keyword evidence="21" id="KW-1185">Reference proteome</keyword>
<evidence type="ECO:0000256" key="2">
    <source>
        <dbReference type="ARBA" id="ARBA00001937"/>
    </source>
</evidence>
<dbReference type="EC" id="1.3.99.23" evidence="15"/>
<evidence type="ECO:0000256" key="12">
    <source>
        <dbReference type="ARBA" id="ARBA00023027"/>
    </source>
</evidence>
<evidence type="ECO:0000256" key="14">
    <source>
        <dbReference type="ARBA" id="ARBA00023136"/>
    </source>
</evidence>
<evidence type="ECO:0000256" key="3">
    <source>
        <dbReference type="ARBA" id="ARBA00001974"/>
    </source>
</evidence>
<accession>A0A9Q1CZH4</accession>
<organism evidence="20 21">
    <name type="scientific">Conger conger</name>
    <name type="common">Conger eel</name>
    <name type="synonym">Muraena conger</name>
    <dbReference type="NCBI Taxonomy" id="82655"/>
    <lineage>
        <taxon>Eukaryota</taxon>
        <taxon>Metazoa</taxon>
        <taxon>Chordata</taxon>
        <taxon>Craniata</taxon>
        <taxon>Vertebrata</taxon>
        <taxon>Euteleostomi</taxon>
        <taxon>Actinopterygii</taxon>
        <taxon>Neopterygii</taxon>
        <taxon>Teleostei</taxon>
        <taxon>Anguilliformes</taxon>
        <taxon>Congridae</taxon>
        <taxon>Conger</taxon>
    </lineage>
</organism>
<comment type="similarity">
    <text evidence="5">Belongs to the carotenoid/retinoid oxidoreductase family. CrtISO subfamily.</text>
</comment>
<dbReference type="Pfam" id="PF13450">
    <property type="entry name" value="NAD_binding_8"/>
    <property type="match status" value="1"/>
</dbReference>
<evidence type="ECO:0000313" key="20">
    <source>
        <dbReference type="EMBL" id="KAJ8253813.1"/>
    </source>
</evidence>
<evidence type="ECO:0000256" key="17">
    <source>
        <dbReference type="ARBA" id="ARBA00048815"/>
    </source>
</evidence>
<keyword evidence="10" id="KW-0521">NADP</keyword>
<keyword evidence="18" id="KW-1133">Transmembrane helix</keyword>
<dbReference type="Proteomes" id="UP001152803">
    <property type="component" value="Unassembled WGS sequence"/>
</dbReference>
<dbReference type="Gene3D" id="3.50.50.60">
    <property type="entry name" value="FAD/NAD(P)-binding domain"/>
    <property type="match status" value="2"/>
</dbReference>
<feature type="chain" id="PRO_5040265573" description="All-trans-retinol 13,14-reductase" evidence="19">
    <location>
        <begin position="23"/>
        <end position="608"/>
    </location>
</feature>
<dbReference type="FunFam" id="3.50.50.60:FF:000362">
    <property type="entry name" value="All-trans-retinol 13,14-reductase"/>
    <property type="match status" value="1"/>
</dbReference>
<evidence type="ECO:0000256" key="16">
    <source>
        <dbReference type="ARBA" id="ARBA00041141"/>
    </source>
</evidence>
<name>A0A9Q1CZH4_CONCO</name>
<evidence type="ECO:0000256" key="11">
    <source>
        <dbReference type="ARBA" id="ARBA00023002"/>
    </source>
</evidence>
<sequence>MLFSVVIISVALVVFLFKYFTGNQGPNPFGVDTREPLKPLVTDEKEKNKVLKQGFLASKVPENLDAIVIGSGIGGLGLAVLLAKVGKRVLVLEQHDRAGGCCHTFTEKGFEFDVGIHYIGDLLEHKPFRCFLDQLTNGQLQWVPLENPFDKVVLGPPENRRVYPIYSGRDRFPEELKKCFPGEEKAIDKYMELVKKAGRGVWILAMLKLLPMPLAKFLVYTGLANRLSPFFKYASRSLTEVVNELTDNKDLRAVFSYIFGTYGNIPKDASFSMHSLLVCHYLHGAWYPKGGASEIAYHMIPIIKKAGGAVLVRAPVNRILFNEAREAYGVSVMKGQEEVHVHAPMVISDAGLFNTYQQLLPKELQALPAVQTQLGMMKNGVGGLSMFLGLNGTKEELDLKADNYWIFTENNLDELVESYMNGNREEAARSIPLLFVASPSAKDPTWEKRQPGKSTLSLVTIAKYEWFEEWKDGKVNNRGTDYKELKETFINTIVDTVVQIYPNLKDRIEYVDVGTPITNTHYIAAPRGEIYGCDHGTARFSPNLNATIRPQTPLKNLYLTGQDVFVCGFAGALAGALTCGSVILNRNLHLDTIALAKSLNNSKHKKKL</sequence>
<comment type="subcellular location">
    <subcellularLocation>
        <location evidence="4">Endoplasmic reticulum membrane</location>
        <topology evidence="4">Peripheral membrane protein</topology>
    </subcellularLocation>
</comment>
<keyword evidence="6" id="KW-0285">Flavoprotein</keyword>
<dbReference type="PANTHER" id="PTHR46091:SF1">
    <property type="entry name" value="ALL-TRANS-RETINOL 13,14-REDUCTASE"/>
    <property type="match status" value="1"/>
</dbReference>
<feature type="transmembrane region" description="Helical" evidence="18">
    <location>
        <begin position="66"/>
        <end position="83"/>
    </location>
</feature>
<evidence type="ECO:0000256" key="5">
    <source>
        <dbReference type="ARBA" id="ARBA00005855"/>
    </source>
</evidence>
<evidence type="ECO:0000256" key="8">
    <source>
        <dbReference type="ARBA" id="ARBA00022824"/>
    </source>
</evidence>
<comment type="cofactor">
    <cofactor evidence="3">
        <name>FAD</name>
        <dbReference type="ChEBI" id="CHEBI:57692"/>
    </cofactor>
</comment>
<dbReference type="EMBL" id="JAFJMO010000016">
    <property type="protein sequence ID" value="KAJ8253813.1"/>
    <property type="molecule type" value="Genomic_DNA"/>
</dbReference>
<keyword evidence="14 18" id="KW-0472">Membrane</keyword>
<keyword evidence="13" id="KW-0443">Lipid metabolism</keyword>
<keyword evidence="9" id="KW-0274">FAD</keyword>
<comment type="cofactor">
    <cofactor evidence="2">
        <name>NADP(+)</name>
        <dbReference type="ChEBI" id="CHEBI:58349"/>
    </cofactor>
</comment>
<dbReference type="OrthoDB" id="38045at2759"/>
<keyword evidence="18" id="KW-0812">Transmembrane</keyword>
<evidence type="ECO:0000256" key="15">
    <source>
        <dbReference type="ARBA" id="ARBA00038979"/>
    </source>
</evidence>
<evidence type="ECO:0000256" key="18">
    <source>
        <dbReference type="SAM" id="Phobius"/>
    </source>
</evidence>
<keyword evidence="7 19" id="KW-0732">Signal</keyword>
<protein>
    <recommendedName>
        <fullName evidence="16">All-trans-retinol 13,14-reductase</fullName>
        <ecNumber evidence="15">1.3.99.23</ecNumber>
    </recommendedName>
</protein>
<evidence type="ECO:0000256" key="6">
    <source>
        <dbReference type="ARBA" id="ARBA00022630"/>
    </source>
</evidence>
<reference evidence="20" key="1">
    <citation type="journal article" date="2023" name="Science">
        <title>Genome structures resolve the early diversification of teleost fishes.</title>
        <authorList>
            <person name="Parey E."/>
            <person name="Louis A."/>
            <person name="Montfort J."/>
            <person name="Bouchez O."/>
            <person name="Roques C."/>
            <person name="Iampietro C."/>
            <person name="Lluch J."/>
            <person name="Castinel A."/>
            <person name="Donnadieu C."/>
            <person name="Desvignes T."/>
            <person name="Floi Bucao C."/>
            <person name="Jouanno E."/>
            <person name="Wen M."/>
            <person name="Mejri S."/>
            <person name="Dirks R."/>
            <person name="Jansen H."/>
            <person name="Henkel C."/>
            <person name="Chen W.J."/>
            <person name="Zahm M."/>
            <person name="Cabau C."/>
            <person name="Klopp C."/>
            <person name="Thompson A.W."/>
            <person name="Robinson-Rechavi M."/>
            <person name="Braasch I."/>
            <person name="Lecointre G."/>
            <person name="Bobe J."/>
            <person name="Postlethwait J.H."/>
            <person name="Berthelot C."/>
            <person name="Roest Crollius H."/>
            <person name="Guiguen Y."/>
        </authorList>
    </citation>
    <scope>NUCLEOTIDE SEQUENCE</scope>
    <source>
        <strain evidence="20">Concon-B</strain>
    </source>
</reference>
<dbReference type="PANTHER" id="PTHR46091">
    <property type="entry name" value="BLR7054 PROTEIN"/>
    <property type="match status" value="1"/>
</dbReference>
<evidence type="ECO:0000256" key="19">
    <source>
        <dbReference type="SAM" id="SignalP"/>
    </source>
</evidence>
<dbReference type="InterPro" id="IPR052206">
    <property type="entry name" value="Retinol_saturase"/>
</dbReference>
<comment type="caution">
    <text evidence="20">The sequence shown here is derived from an EMBL/GenBank/DDBJ whole genome shotgun (WGS) entry which is preliminary data.</text>
</comment>
<dbReference type="InterPro" id="IPR036188">
    <property type="entry name" value="FAD/NAD-bd_sf"/>
</dbReference>
<evidence type="ECO:0000256" key="7">
    <source>
        <dbReference type="ARBA" id="ARBA00022729"/>
    </source>
</evidence>
<evidence type="ECO:0000256" key="4">
    <source>
        <dbReference type="ARBA" id="ARBA00004406"/>
    </source>
</evidence>
<keyword evidence="11" id="KW-0560">Oxidoreductase</keyword>
<evidence type="ECO:0000256" key="10">
    <source>
        <dbReference type="ARBA" id="ARBA00022857"/>
    </source>
</evidence>
<dbReference type="AlphaFoldDB" id="A0A9Q1CZH4"/>
<feature type="signal peptide" evidence="19">
    <location>
        <begin position="1"/>
        <end position="22"/>
    </location>
</feature>
<dbReference type="GO" id="GO:0005789">
    <property type="term" value="C:endoplasmic reticulum membrane"/>
    <property type="evidence" value="ECO:0007669"/>
    <property type="project" value="UniProtKB-SubCell"/>
</dbReference>
<evidence type="ECO:0000256" key="13">
    <source>
        <dbReference type="ARBA" id="ARBA00023098"/>
    </source>
</evidence>
<evidence type="ECO:0000256" key="9">
    <source>
        <dbReference type="ARBA" id="ARBA00022827"/>
    </source>
</evidence>
<gene>
    <name evidence="20" type="ORF">COCON_G00204250</name>
</gene>
<dbReference type="SUPFAM" id="SSF51905">
    <property type="entry name" value="FAD/NAD(P)-binding domain"/>
    <property type="match status" value="1"/>
</dbReference>
<comment type="cofactor">
    <cofactor evidence="1">
        <name>NAD(+)</name>
        <dbReference type="ChEBI" id="CHEBI:57540"/>
    </cofactor>
</comment>
<evidence type="ECO:0000256" key="1">
    <source>
        <dbReference type="ARBA" id="ARBA00001911"/>
    </source>
</evidence>